<keyword evidence="2" id="KW-1185">Reference proteome</keyword>
<dbReference type="KEGG" id="bdu:BDU_1070"/>
<sequence length="298" mass="34298">MKNFSMTLVCVLCLLLILFIMFGWDSGVKYHSEFQRELERSGIRPLNPGEIKDSSIEDKISKYERSTVQDNSDETLDDENLLSEVPDSHKTREQAYDELENKVREFKNEFLDRSLRFASGKHQFSMPFFERFAKFDGDDKKDIVYSSLGYDVDVIRKLETLINKVDPNVPSYLSRLDKGIASGLLDVLYNVTYYVREVVINNHLNLFNLGNIKTSSLITADDIASINVLIDTLMHLRRNLTLKLGRYIVLAESKTDKLEMEAVLRKIIEQNGDIRRLIAKIMFISQSIGNLVNVQTNP</sequence>
<evidence type="ECO:0000313" key="1">
    <source>
        <dbReference type="EMBL" id="ACH93866.1"/>
    </source>
</evidence>
<evidence type="ECO:0000313" key="2">
    <source>
        <dbReference type="Proteomes" id="UP000000611"/>
    </source>
</evidence>
<name>B5RND0_BORDL</name>
<dbReference type="EMBL" id="CP000979">
    <property type="protein sequence ID" value="ACH93866.1"/>
    <property type="molecule type" value="Genomic_DNA"/>
</dbReference>
<reference evidence="1 2" key="1">
    <citation type="journal article" date="2008" name="PLoS Genet.">
        <title>The genome of Borrelia recurrentis, the agent of deadly louse-borne relapsing fever, is a degraded subset of tick-borne Borrelia duttonii.</title>
        <authorList>
            <person name="Lescot M."/>
            <person name="Audic S."/>
            <person name="Robert C."/>
            <person name="Nguyen T.T."/>
            <person name="Blanc G."/>
            <person name="Cutler S.J."/>
            <person name="Wincker P."/>
            <person name="Couloux A."/>
            <person name="Claverie J.-M."/>
            <person name="Raoult D."/>
            <person name="Drancourt M."/>
        </authorList>
    </citation>
    <scope>NUCLEOTIDE SEQUENCE [LARGE SCALE GENOMIC DNA]</scope>
    <source>
        <strain evidence="1 2">Ly</strain>
    </source>
</reference>
<keyword evidence="1" id="KW-0614">Plasmid</keyword>
<dbReference type="RefSeq" id="WP_012539408.1">
    <property type="nucleotide sequence ID" value="NC_011247.1"/>
</dbReference>
<dbReference type="HOGENOM" id="CLU_945495_0_0_12"/>
<dbReference type="Proteomes" id="UP000000611">
    <property type="component" value="Plasmid pl165"/>
</dbReference>
<dbReference type="OrthoDB" id="351089at2"/>
<proteinExistence type="predicted"/>
<dbReference type="AlphaFoldDB" id="B5RND0"/>
<gene>
    <name evidence="1" type="ordered locus">BDU_1070</name>
</gene>
<protein>
    <submittedName>
        <fullName evidence="1">Uncharacterized conserved protein</fullName>
    </submittedName>
</protein>
<geneLocation type="plasmid" evidence="1 2">
    <name>pl165</name>
</geneLocation>
<accession>B5RND0</accession>
<organism evidence="1 2">
    <name type="scientific">Borrelia duttonii (strain Ly)</name>
    <dbReference type="NCBI Taxonomy" id="412419"/>
    <lineage>
        <taxon>Bacteria</taxon>
        <taxon>Pseudomonadati</taxon>
        <taxon>Spirochaetota</taxon>
        <taxon>Spirochaetia</taxon>
        <taxon>Spirochaetales</taxon>
        <taxon>Borreliaceae</taxon>
        <taxon>Borrelia</taxon>
    </lineage>
</organism>